<dbReference type="Proteomes" id="UP000249723">
    <property type="component" value="Unassembled WGS sequence"/>
</dbReference>
<proteinExistence type="inferred from homology"/>
<evidence type="ECO:0000256" key="4">
    <source>
        <dbReference type="ARBA" id="ARBA00022989"/>
    </source>
</evidence>
<gene>
    <name evidence="9" type="ORF">BZ3500_MVSOF-1268-A1-R1_CHR8-1G09905</name>
</gene>
<dbReference type="GO" id="GO:0050291">
    <property type="term" value="F:sphingosine N-acyltransferase activity"/>
    <property type="evidence" value="ECO:0007669"/>
    <property type="project" value="InterPro"/>
</dbReference>
<feature type="compositionally biased region" description="Basic residues" evidence="6">
    <location>
        <begin position="41"/>
        <end position="51"/>
    </location>
</feature>
<evidence type="ECO:0000256" key="1">
    <source>
        <dbReference type="ARBA" id="ARBA00004141"/>
    </source>
</evidence>
<feature type="region of interest" description="Disordered" evidence="6">
    <location>
        <begin position="1"/>
        <end position="51"/>
    </location>
</feature>
<feature type="compositionally biased region" description="Polar residues" evidence="6">
    <location>
        <begin position="461"/>
        <end position="472"/>
    </location>
</feature>
<dbReference type="AlphaFoldDB" id="A0A2X0LM15"/>
<dbReference type="PANTHER" id="PTHR12560:SF0">
    <property type="entry name" value="LD18904P"/>
    <property type="match status" value="1"/>
</dbReference>
<feature type="compositionally biased region" description="Basic and acidic residues" evidence="6">
    <location>
        <begin position="498"/>
        <end position="512"/>
    </location>
</feature>
<keyword evidence="4 7" id="KW-1133">Transmembrane helix</keyword>
<protein>
    <submittedName>
        <fullName evidence="9">BZ3500_MvSof-1268-A1-R1_Chr8-1g09905 protein</fullName>
    </submittedName>
</protein>
<evidence type="ECO:0000259" key="8">
    <source>
        <dbReference type="SMART" id="SM00724"/>
    </source>
</evidence>
<evidence type="ECO:0000256" key="5">
    <source>
        <dbReference type="ARBA" id="ARBA00023136"/>
    </source>
</evidence>
<dbReference type="InterPro" id="IPR016439">
    <property type="entry name" value="Lag1/Lac1-like"/>
</dbReference>
<evidence type="ECO:0000313" key="9">
    <source>
        <dbReference type="EMBL" id="SCZ95951.1"/>
    </source>
</evidence>
<feature type="compositionally biased region" description="Acidic residues" evidence="6">
    <location>
        <begin position="424"/>
        <end position="440"/>
    </location>
</feature>
<keyword evidence="10" id="KW-1185">Reference proteome</keyword>
<feature type="compositionally biased region" description="Polar residues" evidence="6">
    <location>
        <begin position="1"/>
        <end position="10"/>
    </location>
</feature>
<comment type="subcellular location">
    <subcellularLocation>
        <location evidence="1">Membrane</location>
        <topology evidence="1">Multi-pass membrane protein</topology>
    </subcellularLocation>
</comment>
<dbReference type="EMBL" id="FMWP01000087">
    <property type="protein sequence ID" value="SCZ95951.1"/>
    <property type="molecule type" value="Genomic_DNA"/>
</dbReference>
<dbReference type="OrthoDB" id="537032at2759"/>
<evidence type="ECO:0000256" key="2">
    <source>
        <dbReference type="ARBA" id="ARBA00009808"/>
    </source>
</evidence>
<dbReference type="GO" id="GO:0016020">
    <property type="term" value="C:membrane"/>
    <property type="evidence" value="ECO:0007669"/>
    <property type="project" value="UniProtKB-SubCell"/>
</dbReference>
<feature type="domain" description="TLC" evidence="8">
    <location>
        <begin position="166"/>
        <end position="413"/>
    </location>
</feature>
<dbReference type="STRING" id="289078.A0A2X0LM15"/>
<reference evidence="10" key="1">
    <citation type="submission" date="2016-10" db="EMBL/GenBank/DDBJ databases">
        <authorList>
            <person name="Jeantristanb JTB J.-T."/>
            <person name="Ricardo R."/>
        </authorList>
    </citation>
    <scope>NUCLEOTIDE SEQUENCE [LARGE SCALE GENOMIC DNA]</scope>
</reference>
<evidence type="ECO:0000256" key="6">
    <source>
        <dbReference type="SAM" id="MobiDB-lite"/>
    </source>
</evidence>
<keyword evidence="3 7" id="KW-0812">Transmembrane</keyword>
<organism evidence="9 10">
    <name type="scientific">Microbotryum saponariae</name>
    <dbReference type="NCBI Taxonomy" id="289078"/>
    <lineage>
        <taxon>Eukaryota</taxon>
        <taxon>Fungi</taxon>
        <taxon>Dikarya</taxon>
        <taxon>Basidiomycota</taxon>
        <taxon>Pucciniomycotina</taxon>
        <taxon>Microbotryomycetes</taxon>
        <taxon>Microbotryales</taxon>
        <taxon>Microbotryaceae</taxon>
        <taxon>Microbotryum</taxon>
    </lineage>
</organism>
<feature type="transmembrane region" description="Helical" evidence="7">
    <location>
        <begin position="57"/>
        <end position="79"/>
    </location>
</feature>
<dbReference type="SMART" id="SM00724">
    <property type="entry name" value="TLC"/>
    <property type="match status" value="1"/>
</dbReference>
<dbReference type="InterPro" id="IPR006634">
    <property type="entry name" value="TLC-dom"/>
</dbReference>
<keyword evidence="5 7" id="KW-0472">Membrane</keyword>
<name>A0A2X0LM15_9BASI</name>
<comment type="similarity">
    <text evidence="2">Belongs to the sphingosine N-acyltransferase family.</text>
</comment>
<dbReference type="GO" id="GO:0046513">
    <property type="term" value="P:ceramide biosynthetic process"/>
    <property type="evidence" value="ECO:0007669"/>
    <property type="project" value="InterPro"/>
</dbReference>
<feature type="transmembrane region" description="Helical" evidence="7">
    <location>
        <begin position="379"/>
        <end position="401"/>
    </location>
</feature>
<accession>A0A2X0LM15</accession>
<feature type="transmembrane region" description="Helical" evidence="7">
    <location>
        <begin position="334"/>
        <end position="359"/>
    </location>
</feature>
<evidence type="ECO:0000256" key="3">
    <source>
        <dbReference type="ARBA" id="ARBA00022692"/>
    </source>
</evidence>
<dbReference type="PANTHER" id="PTHR12560">
    <property type="entry name" value="LONGEVITY ASSURANCE FACTOR 1 LAG1"/>
    <property type="match status" value="1"/>
</dbReference>
<evidence type="ECO:0000313" key="10">
    <source>
        <dbReference type="Proteomes" id="UP000249723"/>
    </source>
</evidence>
<feature type="transmembrane region" description="Helical" evidence="7">
    <location>
        <begin position="175"/>
        <end position="197"/>
    </location>
</feature>
<sequence length="512" mass="59604">MSVISRSTVSPAPASIPDPKTTNHRLPDPPRPQPQEQQQLHPRRSAASRRRSKRVNALGWCMQRQLGVSLSVIVVVLAVNAASRAELFLSTRWTPAPSYHLRNPFSRFLYLSFRLPDSDLYYKGRDDAYFIAWWVVVFWFLREALMRWVLAPFARRSGIKEERNVVRFAEQGWSVFYYVIFWSLGLYIMQTSPYAWLNTREFYVGYPHIAISGLTKFYCPFPSPWMRRLIWYLAQTAFWVQQIIVINLEAKRKDYYQMFTHHIITTLLMMLSYIQNWTRIGTAILCTMDVADILLSVSRVDTRKRAMRKVLTHTFPAQSAKLIKYCDRPQAADVMFAVFLVVWIATRHVAFGMITYSVYAEAHQILEYDWRPQDGYFHSWWAMFIFKFLLTALQVLLVIWLGMILRVVWKMVVVGAVAEDIRSDDEAESEAEEDDQDSEMDNEKECELKRLVKGREKVGTAFSNGHSRSTSTEVDERPKALPLPKDLTVKATNGHGKTLVESHEVTRRTNCR</sequence>
<feature type="transmembrane region" description="Helical" evidence="7">
    <location>
        <begin position="229"/>
        <end position="248"/>
    </location>
</feature>
<feature type="region of interest" description="Disordered" evidence="6">
    <location>
        <begin position="457"/>
        <end position="512"/>
    </location>
</feature>
<evidence type="ECO:0000256" key="7">
    <source>
        <dbReference type="SAM" id="Phobius"/>
    </source>
</evidence>
<feature type="transmembrane region" description="Helical" evidence="7">
    <location>
        <begin position="131"/>
        <end position="154"/>
    </location>
</feature>
<feature type="region of interest" description="Disordered" evidence="6">
    <location>
        <begin position="424"/>
        <end position="444"/>
    </location>
</feature>
<dbReference type="Pfam" id="PF03798">
    <property type="entry name" value="TRAM_LAG1_CLN8"/>
    <property type="match status" value="2"/>
</dbReference>